<dbReference type="PROSITE" id="PS51841">
    <property type="entry name" value="LTD"/>
    <property type="match status" value="1"/>
</dbReference>
<feature type="signal peptide" evidence="4">
    <location>
        <begin position="1"/>
        <end position="30"/>
    </location>
</feature>
<feature type="transmembrane region" description="Helical" evidence="3">
    <location>
        <begin position="1353"/>
        <end position="1375"/>
    </location>
</feature>
<dbReference type="InterPro" id="IPR029052">
    <property type="entry name" value="Metallo-depent_PP-like"/>
</dbReference>
<reference evidence="6 7" key="1">
    <citation type="submission" date="2021-10" db="EMBL/GenBank/DDBJ databases">
        <title>Anaerobic single-cell dispensing facilitates the cultivation of human gut bacteria.</title>
        <authorList>
            <person name="Afrizal A."/>
        </authorList>
    </citation>
    <scope>NUCLEOTIDE SEQUENCE [LARGE SCALE GENOMIC DNA]</scope>
    <source>
        <strain evidence="6 7">CLA-AA-H200</strain>
    </source>
</reference>
<dbReference type="SUPFAM" id="SSF55816">
    <property type="entry name" value="5'-nucleotidase (syn. UDP-sugar hydrolase), C-terminal domain"/>
    <property type="match status" value="1"/>
</dbReference>
<evidence type="ECO:0000313" key="6">
    <source>
        <dbReference type="EMBL" id="MCC2255844.1"/>
    </source>
</evidence>
<dbReference type="Pfam" id="PF02872">
    <property type="entry name" value="5_nucleotid_C"/>
    <property type="match status" value="1"/>
</dbReference>
<dbReference type="Gene3D" id="3.60.21.10">
    <property type="match status" value="1"/>
</dbReference>
<feature type="compositionally biased region" description="Acidic residues" evidence="2">
    <location>
        <begin position="226"/>
        <end position="236"/>
    </location>
</feature>
<dbReference type="SUPFAM" id="SSF56300">
    <property type="entry name" value="Metallo-dependent phosphatases"/>
    <property type="match status" value="1"/>
</dbReference>
<dbReference type="RefSeq" id="WP_227708825.1">
    <property type="nucleotide sequence ID" value="NZ_JAJEQX010000037.1"/>
</dbReference>
<dbReference type="InterPro" id="IPR001322">
    <property type="entry name" value="Lamin_tail_dom"/>
</dbReference>
<evidence type="ECO:0000256" key="4">
    <source>
        <dbReference type="SAM" id="SignalP"/>
    </source>
</evidence>
<dbReference type="Gene3D" id="2.130.10.10">
    <property type="entry name" value="YVTN repeat-like/Quinoprotein amine dehydrogenase"/>
    <property type="match status" value="1"/>
</dbReference>
<dbReference type="InterPro" id="IPR052956">
    <property type="entry name" value="Mesenchyme-surface_protein"/>
</dbReference>
<dbReference type="NCBIfam" id="NF038117">
    <property type="entry name" value="choice_anch_I"/>
    <property type="match status" value="1"/>
</dbReference>
<keyword evidence="3" id="KW-1133">Transmembrane helix</keyword>
<dbReference type="Pfam" id="PF00149">
    <property type="entry name" value="Metallophos"/>
    <property type="match status" value="1"/>
</dbReference>
<dbReference type="InterPro" id="IPR006179">
    <property type="entry name" value="5_nucleotidase/apyrase"/>
</dbReference>
<comment type="caution">
    <text evidence="6">The sequence shown here is derived from an EMBL/GenBank/DDBJ whole genome shotgun (WGS) entry which is preliminary data.</text>
</comment>
<feature type="region of interest" description="Disordered" evidence="2">
    <location>
        <begin position="1298"/>
        <end position="1348"/>
    </location>
</feature>
<keyword evidence="3" id="KW-0812">Transmembrane</keyword>
<evidence type="ECO:0000256" key="1">
    <source>
        <dbReference type="ARBA" id="ARBA00022729"/>
    </source>
</evidence>
<feature type="compositionally biased region" description="Polar residues" evidence="2">
    <location>
        <begin position="271"/>
        <end position="280"/>
    </location>
</feature>
<dbReference type="Pfam" id="PF22494">
    <property type="entry name" value="choice_anch_I"/>
    <property type="match status" value="1"/>
</dbReference>
<name>A0ABS8G1X5_9FIRM</name>
<feature type="chain" id="PRO_5047488711" evidence="4">
    <location>
        <begin position="31"/>
        <end position="1379"/>
    </location>
</feature>
<dbReference type="PANTHER" id="PTHR46928">
    <property type="entry name" value="MESENCHYME-SPECIFIC CELL SURFACE GLYCOPROTEIN"/>
    <property type="match status" value="1"/>
</dbReference>
<dbReference type="PANTHER" id="PTHR46928:SF1">
    <property type="entry name" value="MESENCHYME-SPECIFIC CELL SURFACE GLYCOPROTEIN"/>
    <property type="match status" value="1"/>
</dbReference>
<dbReference type="InterPro" id="IPR055188">
    <property type="entry name" value="Choice_anch_I"/>
</dbReference>
<dbReference type="InterPro" id="IPR015943">
    <property type="entry name" value="WD40/YVTN_repeat-like_dom_sf"/>
</dbReference>
<dbReference type="Pfam" id="PF00932">
    <property type="entry name" value="LTD"/>
    <property type="match status" value="1"/>
</dbReference>
<dbReference type="InterPro" id="IPR008334">
    <property type="entry name" value="5'-Nucleotdase_C"/>
</dbReference>
<dbReference type="InterPro" id="IPR036907">
    <property type="entry name" value="5'-Nucleotdase_C_sf"/>
</dbReference>
<dbReference type="SUPFAM" id="SSF63825">
    <property type="entry name" value="YWTD domain"/>
    <property type="match status" value="1"/>
</dbReference>
<evidence type="ECO:0000256" key="2">
    <source>
        <dbReference type="SAM" id="MobiDB-lite"/>
    </source>
</evidence>
<sequence>MKKQWRKMVAGMSVFAMTAALIPSGLTVHAAEEGAGIPYTAEGTYDVTVPHVIVNQIYGGSDDGNASHSFIELYNQSGESVDLTEWKLAYRSSADGSDSDSWKYLELTGTIEANGYYLVRCAATSGSDYAVPEGDQEWDIMIHNKGVSVALLDETGTELGEDFTGAVTDENRPAGYVDLLAVQGNDAEDAQMPPVYEGETEAVQSKKKAVHRDSFADTDSNAADSSEVDYSEEVSEELGPHGPQSSGGDGGPTDPGTDGGDGGTDTPDQTYWNGSFQTDAPLQLDRTGDVSLGTPNADGGVAEIVSYNSDNGKAYVVNGQQGLLNVVTVNADGSLTTESSIQVQNLISGFSYGDMTSVAVDTVNDRVVIALQAADYSASGRIAVLDYEGNLVADYETGVQPDMVTVSSDGKWILTADEGEPREGYGAGTVDPAGSVTVVNTETGETRVVGFDGFDSAALASQGILFNKVDGQILSAANDLEPEYIALNADGTKAYVTLQEANAIATLDIEAGTFTSIASLGFQDLSSEANSVDLVEDDGYGASVYPNTYGVRMPDGISAFEVNGTTYLATANEGDAREWGDFINEAEVTLTDAAGNEAADVRVLDQNVTAGLDAESNYLFGSRSFTIYNADTMELVYDSANEFESRTASYLSWWFNSSNDDSSVDDRSAKKGPEPESVIVKQIGNSMYAFIGLERIGGVMVYDVTNPSAASFVNYINTRDFSDDIAGDVSPEGLAFVPAEDSPSGSPILLAACEVSGTMAAYTLSGSAVVPGTPEESAGAVVLYTNDVHCAIDGYSYLAAYRAQLIEDGYDVITVDIGDAIQGEAVGSLTEGADIVSLMNAVGYDFGIPGNHEFDYGMERFLTIASEEAEYEYLSSNFVDLRTEENVFAPYRIVEMNGEDVAFVGISTPETYTKSTPTYFQDENGNFIYSFSEDTFYETIQNAVDSAVAEGADRVIALGHLGIEGTTEGWKSTDVIANTTGIDAFIDAHSHETIAGDAYANADGEMVPLTSTGTKFADFGVMTFNEDGTCTTELLAPSEVNINSSGEAAAAYQSVQAIIDECNENLAYLNEEMGTSEVELTINDESGTRRIRNGETNMGDFVADAYRTVTGADIALVNGGGIRASIDEGTVTRKELMDVNPWNNEMCVIYATGQQILDALEHGARMNPEESGGFLQVSGLTYEIHNYIESPVTVDEMGMFTGVDSTKERRVQNVMIGGEPVDPQKTYTVTGSRYTLLEGGDGFTMFSGAQEVQTETELPVDSEMLIQYFTENLGGVVSAEQYGSLTGDGRITIYAEEQTDPEEPGQNPGEDPDKNPSEDQGQNGQNGSGTQNGSGSSGNGSQKAAQTGDQGQVYPLIAVMIAAAVLAGGAGVYVVRRRR</sequence>
<proteinExistence type="predicted"/>
<keyword evidence="3" id="KW-0472">Membrane</keyword>
<feature type="compositionally biased region" description="Gly residues" evidence="2">
    <location>
        <begin position="1324"/>
        <end position="1338"/>
    </location>
</feature>
<protein>
    <submittedName>
        <fullName evidence="6">Choice-of-anchor I family protein</fullName>
    </submittedName>
</protein>
<feature type="region of interest" description="Disordered" evidence="2">
    <location>
        <begin position="197"/>
        <end position="280"/>
    </location>
</feature>
<evidence type="ECO:0000256" key="3">
    <source>
        <dbReference type="SAM" id="Phobius"/>
    </source>
</evidence>
<dbReference type="InterPro" id="IPR036415">
    <property type="entry name" value="Lamin_tail_dom_sf"/>
</dbReference>
<evidence type="ECO:0000259" key="5">
    <source>
        <dbReference type="PROSITE" id="PS51841"/>
    </source>
</evidence>
<dbReference type="InterPro" id="IPR004843">
    <property type="entry name" value="Calcineurin-like_PHP"/>
</dbReference>
<dbReference type="EMBL" id="JAJEQX010000037">
    <property type="protein sequence ID" value="MCC2255844.1"/>
    <property type="molecule type" value="Genomic_DNA"/>
</dbReference>
<organism evidence="6 7">
    <name type="scientific">Ruminococcus turbiniformis</name>
    <dbReference type="NCBI Taxonomy" id="2881258"/>
    <lineage>
        <taxon>Bacteria</taxon>
        <taxon>Bacillati</taxon>
        <taxon>Bacillota</taxon>
        <taxon>Clostridia</taxon>
        <taxon>Eubacteriales</taxon>
        <taxon>Oscillospiraceae</taxon>
        <taxon>Ruminococcus</taxon>
    </lineage>
</organism>
<dbReference type="Proteomes" id="UP001198151">
    <property type="component" value="Unassembled WGS sequence"/>
</dbReference>
<accession>A0ABS8G1X5</accession>
<dbReference type="PRINTS" id="PR01607">
    <property type="entry name" value="APYRASEFAMLY"/>
</dbReference>
<keyword evidence="1 4" id="KW-0732">Signal</keyword>
<gene>
    <name evidence="6" type="ORF">LKD70_15735</name>
</gene>
<feature type="domain" description="LTD" evidence="5">
    <location>
        <begin position="43"/>
        <end position="178"/>
    </location>
</feature>
<dbReference type="Gene3D" id="3.90.780.10">
    <property type="entry name" value="5'-Nucleotidase, C-terminal domain"/>
    <property type="match status" value="1"/>
</dbReference>
<feature type="compositionally biased region" description="Gly residues" evidence="2">
    <location>
        <begin position="245"/>
        <end position="263"/>
    </location>
</feature>
<evidence type="ECO:0000313" key="7">
    <source>
        <dbReference type="Proteomes" id="UP001198151"/>
    </source>
</evidence>
<keyword evidence="7" id="KW-1185">Reference proteome</keyword>
<dbReference type="SUPFAM" id="SSF74853">
    <property type="entry name" value="Lamin A/C globular tail domain"/>
    <property type="match status" value="1"/>
</dbReference>